<sequence>MSEETELLFDVVPKTVNANLVQVGTNQGVYPLLLNFSLGRYNKNFDTVR</sequence>
<organism evidence="1 2">
    <name type="scientific">Leptospira terpstrae serovar Hualin str. LT 11-33 = ATCC 700639</name>
    <dbReference type="NCBI Taxonomy" id="1257025"/>
    <lineage>
        <taxon>Bacteria</taxon>
        <taxon>Pseudomonadati</taxon>
        <taxon>Spirochaetota</taxon>
        <taxon>Spirochaetia</taxon>
        <taxon>Leptospirales</taxon>
        <taxon>Leptospiraceae</taxon>
        <taxon>Leptospira</taxon>
    </lineage>
</organism>
<name>N1W058_9LEPT</name>
<keyword evidence="2" id="KW-1185">Reference proteome</keyword>
<dbReference type="AlphaFoldDB" id="N1W058"/>
<dbReference type="STRING" id="1257025.LEP1GSC203_1668"/>
<protein>
    <submittedName>
        <fullName evidence="1">Uncharacterized protein</fullName>
    </submittedName>
</protein>
<dbReference type="Proteomes" id="UP000012371">
    <property type="component" value="Unassembled WGS sequence"/>
</dbReference>
<reference evidence="1" key="1">
    <citation type="submission" date="2013-03" db="EMBL/GenBank/DDBJ databases">
        <authorList>
            <person name="Harkins D.M."/>
            <person name="Durkin A.S."/>
            <person name="Brinkac L.M."/>
            <person name="Haft D.H."/>
            <person name="Selengut J.D."/>
            <person name="Sanka R."/>
            <person name="DePew J."/>
            <person name="Purushe J."/>
            <person name="Hartskeerl R.A."/>
            <person name="Ahmed A."/>
            <person name="van der Linden H."/>
            <person name="Goris M.G.A."/>
            <person name="Vinetz J.M."/>
            <person name="Sutton G.G."/>
            <person name="Nierman W.C."/>
            <person name="Fouts D.E."/>
        </authorList>
    </citation>
    <scope>NUCLEOTIDE SEQUENCE [LARGE SCALE GENOMIC DNA]</scope>
    <source>
        <strain evidence="1">LT 11-33</strain>
    </source>
</reference>
<gene>
    <name evidence="1" type="ORF">LEP1GSC203_1668</name>
</gene>
<evidence type="ECO:0000313" key="2">
    <source>
        <dbReference type="Proteomes" id="UP000012371"/>
    </source>
</evidence>
<proteinExistence type="predicted"/>
<dbReference type="EMBL" id="AOGW02000010">
    <property type="protein sequence ID" value="EMY61071.1"/>
    <property type="molecule type" value="Genomic_DNA"/>
</dbReference>
<accession>N1W058</accession>
<evidence type="ECO:0000313" key="1">
    <source>
        <dbReference type="EMBL" id="EMY61071.1"/>
    </source>
</evidence>
<comment type="caution">
    <text evidence="1">The sequence shown here is derived from an EMBL/GenBank/DDBJ whole genome shotgun (WGS) entry which is preliminary data.</text>
</comment>